<gene>
    <name evidence="1" type="ORF">Gotri_001032</name>
</gene>
<evidence type="ECO:0000313" key="1">
    <source>
        <dbReference type="EMBL" id="MBA0783300.1"/>
    </source>
</evidence>
<sequence length="38" mass="4408">MSFSLAESSNVLDNNHVDSNLRVKSHSWTFIRKNWSLS</sequence>
<reference evidence="1 2" key="1">
    <citation type="journal article" date="2019" name="Genome Biol. Evol.">
        <title>Insights into the evolution of the New World diploid cottons (Gossypium, subgenus Houzingenia) based on genome sequencing.</title>
        <authorList>
            <person name="Grover C.E."/>
            <person name="Arick M.A. 2nd"/>
            <person name="Thrash A."/>
            <person name="Conover J.L."/>
            <person name="Sanders W.S."/>
            <person name="Peterson D.G."/>
            <person name="Frelichowski J.E."/>
            <person name="Scheffler J.A."/>
            <person name="Scheffler B.E."/>
            <person name="Wendel J.F."/>
        </authorList>
    </citation>
    <scope>NUCLEOTIDE SEQUENCE [LARGE SCALE GENOMIC DNA]</scope>
    <source>
        <strain evidence="1">8</strain>
        <tissue evidence="1">Leaf</tissue>
    </source>
</reference>
<protein>
    <submittedName>
        <fullName evidence="1">Uncharacterized protein</fullName>
    </submittedName>
</protein>
<dbReference type="AlphaFoldDB" id="A0A7J9FDE3"/>
<comment type="caution">
    <text evidence="1">The sequence shown here is derived from an EMBL/GenBank/DDBJ whole genome shotgun (WGS) entry which is preliminary data.</text>
</comment>
<keyword evidence="2" id="KW-1185">Reference proteome</keyword>
<name>A0A7J9FDE3_9ROSI</name>
<dbReference type="EMBL" id="JABEZW010000013">
    <property type="protein sequence ID" value="MBA0783300.1"/>
    <property type="molecule type" value="Genomic_DNA"/>
</dbReference>
<evidence type="ECO:0000313" key="2">
    <source>
        <dbReference type="Proteomes" id="UP000593568"/>
    </source>
</evidence>
<organism evidence="1 2">
    <name type="scientific">Gossypium trilobum</name>
    <dbReference type="NCBI Taxonomy" id="34281"/>
    <lineage>
        <taxon>Eukaryota</taxon>
        <taxon>Viridiplantae</taxon>
        <taxon>Streptophyta</taxon>
        <taxon>Embryophyta</taxon>
        <taxon>Tracheophyta</taxon>
        <taxon>Spermatophyta</taxon>
        <taxon>Magnoliopsida</taxon>
        <taxon>eudicotyledons</taxon>
        <taxon>Gunneridae</taxon>
        <taxon>Pentapetalae</taxon>
        <taxon>rosids</taxon>
        <taxon>malvids</taxon>
        <taxon>Malvales</taxon>
        <taxon>Malvaceae</taxon>
        <taxon>Malvoideae</taxon>
        <taxon>Gossypium</taxon>
    </lineage>
</organism>
<accession>A0A7J9FDE3</accession>
<proteinExistence type="predicted"/>
<dbReference type="Proteomes" id="UP000593568">
    <property type="component" value="Unassembled WGS sequence"/>
</dbReference>